<comment type="caution">
    <text evidence="1">The sequence shown here is derived from an EMBL/GenBank/DDBJ whole genome shotgun (WGS) entry which is preliminary data.</text>
</comment>
<proteinExistence type="predicted"/>
<dbReference type="SUPFAM" id="SSF56219">
    <property type="entry name" value="DNase I-like"/>
    <property type="match status" value="1"/>
</dbReference>
<keyword evidence="2" id="KW-1185">Reference proteome</keyword>
<dbReference type="InterPro" id="IPR036691">
    <property type="entry name" value="Endo/exonu/phosph_ase_sf"/>
</dbReference>
<organism evidence="1 2">
    <name type="scientific">Cephalotus follicularis</name>
    <name type="common">Albany pitcher plant</name>
    <dbReference type="NCBI Taxonomy" id="3775"/>
    <lineage>
        <taxon>Eukaryota</taxon>
        <taxon>Viridiplantae</taxon>
        <taxon>Streptophyta</taxon>
        <taxon>Embryophyta</taxon>
        <taxon>Tracheophyta</taxon>
        <taxon>Spermatophyta</taxon>
        <taxon>Magnoliopsida</taxon>
        <taxon>eudicotyledons</taxon>
        <taxon>Gunneridae</taxon>
        <taxon>Pentapetalae</taxon>
        <taxon>rosids</taxon>
        <taxon>fabids</taxon>
        <taxon>Oxalidales</taxon>
        <taxon>Cephalotaceae</taxon>
        <taxon>Cephalotus</taxon>
    </lineage>
</organism>
<sequence>MGDLNKIVSLSKKEGEIERSGRQMDEFRRILDICGLRDLGFFGCPFTWSNGRMGEERIQCMLDRCVGTSSWIELFVNHEVCGSSDHCPIVVSLYGTLARKHKRRRYMKVEAMWVKEKRCEEIVQEVWKGNDRRSGVSSLFEKIWR</sequence>
<dbReference type="InParanoid" id="A0A1Q3CVD0"/>
<dbReference type="Proteomes" id="UP000187406">
    <property type="component" value="Unassembled WGS sequence"/>
</dbReference>
<dbReference type="OrthoDB" id="1748181at2759"/>
<evidence type="ECO:0000313" key="1">
    <source>
        <dbReference type="EMBL" id="GAV84206.1"/>
    </source>
</evidence>
<gene>
    <name evidence="1" type="ORF">CFOL_v3_27650</name>
</gene>
<dbReference type="AlphaFoldDB" id="A0A1Q3CVD0"/>
<evidence type="ECO:0008006" key="3">
    <source>
        <dbReference type="Google" id="ProtNLM"/>
    </source>
</evidence>
<reference evidence="2" key="1">
    <citation type="submission" date="2016-04" db="EMBL/GenBank/DDBJ databases">
        <title>Cephalotus genome sequencing.</title>
        <authorList>
            <person name="Fukushima K."/>
            <person name="Hasebe M."/>
            <person name="Fang X."/>
        </authorList>
    </citation>
    <scope>NUCLEOTIDE SEQUENCE [LARGE SCALE GENOMIC DNA]</scope>
    <source>
        <strain evidence="2">cv. St1</strain>
    </source>
</reference>
<evidence type="ECO:0000313" key="2">
    <source>
        <dbReference type="Proteomes" id="UP000187406"/>
    </source>
</evidence>
<dbReference type="PANTHER" id="PTHR33710">
    <property type="entry name" value="BNAC02G09200D PROTEIN"/>
    <property type="match status" value="1"/>
</dbReference>
<protein>
    <recommendedName>
        <fullName evidence="3">Exo_endo_phos domain-containing protein</fullName>
    </recommendedName>
</protein>
<dbReference type="PANTHER" id="PTHR33710:SF71">
    <property type="entry name" value="ENDONUCLEASE_EXONUCLEASE_PHOSPHATASE DOMAIN-CONTAINING PROTEIN"/>
    <property type="match status" value="1"/>
</dbReference>
<dbReference type="Gene3D" id="3.60.10.10">
    <property type="entry name" value="Endonuclease/exonuclease/phosphatase"/>
    <property type="match status" value="1"/>
</dbReference>
<dbReference type="EMBL" id="BDDD01003142">
    <property type="protein sequence ID" value="GAV84206.1"/>
    <property type="molecule type" value="Genomic_DNA"/>
</dbReference>
<accession>A0A1Q3CVD0</accession>
<name>A0A1Q3CVD0_CEPFO</name>